<protein>
    <submittedName>
        <fullName evidence="2">Uncharacterized protein</fullName>
    </submittedName>
</protein>
<dbReference type="EMBL" id="LSSK01001323">
    <property type="protein sequence ID" value="OMH80030.1"/>
    <property type="molecule type" value="Genomic_DNA"/>
</dbReference>
<dbReference type="AlphaFoldDB" id="A0A1R1PGC1"/>
<reference evidence="3" key="1">
    <citation type="submission" date="2017-01" db="EMBL/GenBank/DDBJ databases">
        <authorList>
            <person name="Wang Y."/>
            <person name="White M."/>
            <person name="Kvist S."/>
            <person name="Moncalvo J.-M."/>
        </authorList>
    </citation>
    <scope>NUCLEOTIDE SEQUENCE [LARGE SCALE GENOMIC DNA]</scope>
    <source>
        <strain evidence="3">COL-18-3</strain>
    </source>
</reference>
<dbReference type="OrthoDB" id="277888at2759"/>
<keyword evidence="1" id="KW-0472">Membrane</keyword>
<proteinExistence type="predicted"/>
<evidence type="ECO:0000313" key="3">
    <source>
        <dbReference type="Proteomes" id="UP000188320"/>
    </source>
</evidence>
<sequence length="283" mass="32050">MLSHFKASFFNSTKLLLVAQQHYKFNALYPSKVKANLKTRCPKRTISDYRNDIPNNEQKSTDQNCTQSEVYKDDGLLELSEAVIENEDTDFQDNTLEPTENSNTLAAKIYNTSWYQALIARSKSQLENNQRIKIIIEDSELKEKFTRGSGNGGQKPEVTNAKVQSVAGTYFLLVLFASGFFNSLGVIAESRTIEVPKAKSNPLTFAFLISIADRPYTAPKIEPAINDATDLPFTYPTSPPVNRIPDIDIAMCSAILFFFVLSFCFFKFIIYSWQKKKRIFGKP</sequence>
<feature type="transmembrane region" description="Helical" evidence="1">
    <location>
        <begin position="170"/>
        <end position="188"/>
    </location>
</feature>
<comment type="caution">
    <text evidence="2">The sequence shown here is derived from an EMBL/GenBank/DDBJ whole genome shotgun (WGS) entry which is preliminary data.</text>
</comment>
<keyword evidence="1" id="KW-0812">Transmembrane</keyword>
<accession>A0A1R1PGC1</accession>
<dbReference type="Gene3D" id="3.30.160.20">
    <property type="match status" value="1"/>
</dbReference>
<keyword evidence="3" id="KW-1185">Reference proteome</keyword>
<gene>
    <name evidence="2" type="ORF">AX774_g6532</name>
</gene>
<evidence type="ECO:0000256" key="1">
    <source>
        <dbReference type="SAM" id="Phobius"/>
    </source>
</evidence>
<name>A0A1R1PGC1_ZANCU</name>
<evidence type="ECO:0000313" key="2">
    <source>
        <dbReference type="EMBL" id="OMH80030.1"/>
    </source>
</evidence>
<organism evidence="2 3">
    <name type="scientific">Zancudomyces culisetae</name>
    <name type="common">Gut fungus</name>
    <name type="synonym">Smittium culisetae</name>
    <dbReference type="NCBI Taxonomy" id="1213189"/>
    <lineage>
        <taxon>Eukaryota</taxon>
        <taxon>Fungi</taxon>
        <taxon>Fungi incertae sedis</taxon>
        <taxon>Zoopagomycota</taxon>
        <taxon>Kickxellomycotina</taxon>
        <taxon>Harpellomycetes</taxon>
        <taxon>Harpellales</taxon>
        <taxon>Legeriomycetaceae</taxon>
        <taxon>Zancudomyces</taxon>
    </lineage>
</organism>
<feature type="transmembrane region" description="Helical" evidence="1">
    <location>
        <begin position="247"/>
        <end position="270"/>
    </location>
</feature>
<keyword evidence="1" id="KW-1133">Transmembrane helix</keyword>
<dbReference type="Proteomes" id="UP000188320">
    <property type="component" value="Unassembled WGS sequence"/>
</dbReference>